<dbReference type="PRINTS" id="PR00455">
    <property type="entry name" value="HTHTETR"/>
</dbReference>
<proteinExistence type="predicted"/>
<evidence type="ECO:0000256" key="1">
    <source>
        <dbReference type="ARBA" id="ARBA00023015"/>
    </source>
</evidence>
<dbReference type="Proteomes" id="UP000662986">
    <property type="component" value="Chromosome"/>
</dbReference>
<dbReference type="RefSeq" id="WP_206008413.1">
    <property type="nucleotide sequence ID" value="NZ_CP070619.1"/>
</dbReference>
<reference evidence="6 7" key="2">
    <citation type="journal article" date="2022" name="Arch. Microbiol.">
        <title>Rhodococcus pseudokoreensis sp. nov. isolated from the rhizosphere of young M26 apple rootstocks.</title>
        <authorList>
            <person name="Kampfer P."/>
            <person name="Glaeser S.P."/>
            <person name="Blom J."/>
            <person name="Wolf J."/>
            <person name="Benning S."/>
            <person name="Schloter M."/>
            <person name="Neumann-Schaal M."/>
        </authorList>
    </citation>
    <scope>NUCLEOTIDE SEQUENCE [LARGE SCALE GENOMIC DNA]</scope>
    <source>
        <strain evidence="6 7">R79</strain>
    </source>
</reference>
<evidence type="ECO:0000256" key="2">
    <source>
        <dbReference type="ARBA" id="ARBA00023125"/>
    </source>
</evidence>
<reference evidence="6 7" key="1">
    <citation type="journal article" date="2021" name="Microbiol. Resour. Announc.">
        <title>Complete Genome Sequences of Two Rhodococcus sp. Strains with Large and Linear Chromosomes, Isolated from Apple Rhizosphere.</title>
        <authorList>
            <person name="Benning S."/>
            <person name="Brugnone N."/>
            <person name="Siani R."/>
            <person name="Kublik S."/>
            <person name="Schloter M."/>
            <person name="Rad V."/>
        </authorList>
    </citation>
    <scope>NUCLEOTIDE SEQUENCE [LARGE SCALE GENOMIC DNA]</scope>
    <source>
        <strain evidence="6 7">R79</strain>
    </source>
</reference>
<evidence type="ECO:0000313" key="7">
    <source>
        <dbReference type="Proteomes" id="UP000662986"/>
    </source>
</evidence>
<feature type="domain" description="HTH tetR-type" evidence="5">
    <location>
        <begin position="13"/>
        <end position="73"/>
    </location>
</feature>
<dbReference type="EMBL" id="CP070619">
    <property type="protein sequence ID" value="QSE92045.1"/>
    <property type="molecule type" value="Genomic_DNA"/>
</dbReference>
<keyword evidence="7" id="KW-1185">Reference proteome</keyword>
<dbReference type="SUPFAM" id="SSF46689">
    <property type="entry name" value="Homeodomain-like"/>
    <property type="match status" value="1"/>
</dbReference>
<name>A0A974W7H4_9NOCA</name>
<protein>
    <submittedName>
        <fullName evidence="6">TetR/AcrR family transcriptional regulator</fullName>
    </submittedName>
</protein>
<keyword evidence="2 4" id="KW-0238">DNA-binding</keyword>
<dbReference type="PANTHER" id="PTHR30055:SF234">
    <property type="entry name" value="HTH-TYPE TRANSCRIPTIONAL REGULATOR BETI"/>
    <property type="match status" value="1"/>
</dbReference>
<sequence length="201" mass="21405">MSTGAQARSAHRPSRRDVVLEAGLTEFTEKGYSGASMASIARRAAMSTSSCYYHFSSKDAVLEQLTGDVGEALVALVENAVPVSGPHERVDLLAGRFLEWLGDRHSRRAKLYYVVAAGVTPAVEARRRESEAVIAEAVANRLLDSWDDGIDDLERSVVAAAIVAVLGELARGILGGTLTPSDAPACASGLVARLGFQHDRR</sequence>
<evidence type="ECO:0000259" key="5">
    <source>
        <dbReference type="PROSITE" id="PS50977"/>
    </source>
</evidence>
<keyword evidence="3" id="KW-0804">Transcription</keyword>
<dbReference type="Pfam" id="PF00440">
    <property type="entry name" value="TetR_N"/>
    <property type="match status" value="1"/>
</dbReference>
<dbReference type="PROSITE" id="PS50977">
    <property type="entry name" value="HTH_TETR_2"/>
    <property type="match status" value="1"/>
</dbReference>
<keyword evidence="1" id="KW-0805">Transcription regulation</keyword>
<dbReference type="Gene3D" id="1.10.357.10">
    <property type="entry name" value="Tetracycline Repressor, domain 2"/>
    <property type="match status" value="1"/>
</dbReference>
<evidence type="ECO:0000256" key="4">
    <source>
        <dbReference type="PROSITE-ProRule" id="PRU00335"/>
    </source>
</evidence>
<evidence type="ECO:0000313" key="6">
    <source>
        <dbReference type="EMBL" id="QSE92045.1"/>
    </source>
</evidence>
<dbReference type="InterPro" id="IPR001647">
    <property type="entry name" value="HTH_TetR"/>
</dbReference>
<dbReference type="PANTHER" id="PTHR30055">
    <property type="entry name" value="HTH-TYPE TRANSCRIPTIONAL REGULATOR RUTR"/>
    <property type="match status" value="1"/>
</dbReference>
<gene>
    <name evidence="6" type="ORF">JWS13_27100</name>
</gene>
<dbReference type="InterPro" id="IPR050109">
    <property type="entry name" value="HTH-type_TetR-like_transc_reg"/>
</dbReference>
<accession>A0A974W7H4</accession>
<organism evidence="6 7">
    <name type="scientific">Rhodococcus pseudokoreensis</name>
    <dbReference type="NCBI Taxonomy" id="2811421"/>
    <lineage>
        <taxon>Bacteria</taxon>
        <taxon>Bacillati</taxon>
        <taxon>Actinomycetota</taxon>
        <taxon>Actinomycetes</taxon>
        <taxon>Mycobacteriales</taxon>
        <taxon>Nocardiaceae</taxon>
        <taxon>Rhodococcus</taxon>
    </lineage>
</organism>
<feature type="DNA-binding region" description="H-T-H motif" evidence="4">
    <location>
        <begin position="36"/>
        <end position="55"/>
    </location>
</feature>
<dbReference type="InterPro" id="IPR009057">
    <property type="entry name" value="Homeodomain-like_sf"/>
</dbReference>
<evidence type="ECO:0000256" key="3">
    <source>
        <dbReference type="ARBA" id="ARBA00023163"/>
    </source>
</evidence>